<dbReference type="EMBL" id="HG969191">
    <property type="protein sequence ID" value="CDO47145.1"/>
    <property type="molecule type" value="Genomic_DNA"/>
</dbReference>
<accession>X5M7G7</accession>
<gene>
    <name evidence="1" type="ORF">BM1374165_01148</name>
</gene>
<evidence type="ECO:0000313" key="1">
    <source>
        <dbReference type="EMBL" id="CDO47145.1"/>
    </source>
</evidence>
<dbReference type="STRING" id="38323.BM1374165_01148"/>
<reference evidence="2" key="1">
    <citation type="submission" date="2013-11" db="EMBL/GenBank/DDBJ databases">
        <title>Genome sequencing of Bartonella spp. isolated from human blood.</title>
        <authorList>
            <person name="Raoult D."/>
        </authorList>
    </citation>
    <scope>NUCLEOTIDE SEQUENCE</scope>
    <source>
        <strain evidence="2">BM1374165</strain>
    </source>
</reference>
<name>X5M7G7_BARHN</name>
<proteinExistence type="predicted"/>
<organism evidence="1 2">
    <name type="scientific">Bartonella henselae</name>
    <name type="common">Rochalimaea henselae</name>
    <dbReference type="NCBI Taxonomy" id="38323"/>
    <lineage>
        <taxon>Bacteria</taxon>
        <taxon>Pseudomonadati</taxon>
        <taxon>Pseudomonadota</taxon>
        <taxon>Alphaproteobacteria</taxon>
        <taxon>Hyphomicrobiales</taxon>
        <taxon>Bartonellaceae</taxon>
        <taxon>Bartonella</taxon>
    </lineage>
</organism>
<sequence>MSVFIFHDLCLFYLAEDVVSFKEKFFRPSAQIKKRLHKSYNE</sequence>
<evidence type="ECO:0000313" key="2">
    <source>
        <dbReference type="Proteomes" id="UP000019801"/>
    </source>
</evidence>
<dbReference type="KEGG" id="bhn:PRJBM_01070"/>
<dbReference type="KEGG" id="bhs:BM1374165_01148"/>
<dbReference type="PATRIC" id="fig|38323.3.peg.1139"/>
<protein>
    <submittedName>
        <fullName evidence="1">Uncharacterized protein</fullName>
    </submittedName>
</protein>
<dbReference type="AlphaFoldDB" id="X5M7G7"/>
<dbReference type="Proteomes" id="UP000019801">
    <property type="component" value="Chromosome I"/>
</dbReference>